<name>A0ABX4VZC2_9GAMM</name>
<dbReference type="Pfam" id="PF11804">
    <property type="entry name" value="DUF3325"/>
    <property type="match status" value="1"/>
</dbReference>
<dbReference type="RefSeq" id="WP_102856646.1">
    <property type="nucleotide sequence ID" value="NZ_JAMOHT010000029.1"/>
</dbReference>
<gene>
    <name evidence="2" type="ORF">CXK93_01560</name>
</gene>
<protein>
    <submittedName>
        <fullName evidence="2">DUF3325 domain-containing protein</fullName>
    </submittedName>
</protein>
<comment type="caution">
    <text evidence="2">The sequence shown here is derived from an EMBL/GenBank/DDBJ whole genome shotgun (WGS) entry which is preliminary data.</text>
</comment>
<evidence type="ECO:0000313" key="3">
    <source>
        <dbReference type="Proteomes" id="UP000236021"/>
    </source>
</evidence>
<reference evidence="2 3" key="1">
    <citation type="submission" date="2018-01" db="EMBL/GenBank/DDBJ databases">
        <title>Denitrification phenotypes of diverse strains of Pseudomonas stutzeri.</title>
        <authorList>
            <person name="Milligan D.A."/>
            <person name="Bergaust L."/>
            <person name="Bakken L.R."/>
            <person name="Frostegard A."/>
        </authorList>
    </citation>
    <scope>NUCLEOTIDE SEQUENCE [LARGE SCALE GENOMIC DNA]</scope>
    <source>
        <strain evidence="2 3">ST27MN3</strain>
    </source>
</reference>
<dbReference type="Proteomes" id="UP000236021">
    <property type="component" value="Unassembled WGS sequence"/>
</dbReference>
<sequence>MLLSAFALSYLGMTLLCLGLNRHRSELLRADRRVPAVMTLRSLAAACFGGALWLCVASLGGEIGAVVWLCLVMLAGVMLSLLLAWRARWVLPLVPLLTVAAALSGVW</sequence>
<evidence type="ECO:0000256" key="1">
    <source>
        <dbReference type="SAM" id="Phobius"/>
    </source>
</evidence>
<keyword evidence="1" id="KW-0812">Transmembrane</keyword>
<accession>A0ABX4VZC2</accession>
<keyword evidence="1" id="KW-1133">Transmembrane helix</keyword>
<feature type="transmembrane region" description="Helical" evidence="1">
    <location>
        <begin position="42"/>
        <end position="59"/>
    </location>
</feature>
<organism evidence="2 3">
    <name type="scientific">Stutzerimonas decontaminans</name>
    <dbReference type="NCBI Taxonomy" id="3022791"/>
    <lineage>
        <taxon>Bacteria</taxon>
        <taxon>Pseudomonadati</taxon>
        <taxon>Pseudomonadota</taxon>
        <taxon>Gammaproteobacteria</taxon>
        <taxon>Pseudomonadales</taxon>
        <taxon>Pseudomonadaceae</taxon>
        <taxon>Stutzerimonas</taxon>
    </lineage>
</organism>
<keyword evidence="3" id="KW-1185">Reference proteome</keyword>
<evidence type="ECO:0000313" key="2">
    <source>
        <dbReference type="EMBL" id="PNF85514.1"/>
    </source>
</evidence>
<keyword evidence="1" id="KW-0472">Membrane</keyword>
<dbReference type="InterPro" id="IPR021762">
    <property type="entry name" value="DUF3325"/>
</dbReference>
<proteinExistence type="predicted"/>
<feature type="transmembrane region" description="Helical" evidence="1">
    <location>
        <begin position="6"/>
        <end position="21"/>
    </location>
</feature>
<dbReference type="EMBL" id="POUI01000001">
    <property type="protein sequence ID" value="PNF85514.1"/>
    <property type="molecule type" value="Genomic_DNA"/>
</dbReference>
<feature type="transmembrane region" description="Helical" evidence="1">
    <location>
        <begin position="89"/>
        <end position="106"/>
    </location>
</feature>
<feature type="transmembrane region" description="Helical" evidence="1">
    <location>
        <begin position="65"/>
        <end position="84"/>
    </location>
</feature>